<feature type="transmembrane region" description="Helical" evidence="6">
    <location>
        <begin position="29"/>
        <end position="50"/>
    </location>
</feature>
<feature type="transmembrane region" description="Helical" evidence="6">
    <location>
        <begin position="128"/>
        <end position="154"/>
    </location>
</feature>
<keyword evidence="3 6" id="KW-0812">Transmembrane</keyword>
<organism evidence="7 8">
    <name type="scientific">Mesobacillus zeae</name>
    <dbReference type="NCBI Taxonomy" id="1917180"/>
    <lineage>
        <taxon>Bacteria</taxon>
        <taxon>Bacillati</taxon>
        <taxon>Bacillota</taxon>
        <taxon>Bacilli</taxon>
        <taxon>Bacillales</taxon>
        <taxon>Bacillaceae</taxon>
        <taxon>Mesobacillus</taxon>
    </lineage>
</organism>
<dbReference type="PANTHER" id="PTHR30213">
    <property type="entry name" value="INNER MEMBRANE PROTEIN YHJD"/>
    <property type="match status" value="1"/>
</dbReference>
<protein>
    <submittedName>
        <fullName evidence="7">YihY/virulence factor BrkB family protein</fullName>
    </submittedName>
</protein>
<dbReference type="RefSeq" id="WP_119112463.1">
    <property type="nucleotide sequence ID" value="NZ_CBCSEO010000002.1"/>
</dbReference>
<evidence type="ECO:0000256" key="1">
    <source>
        <dbReference type="ARBA" id="ARBA00004651"/>
    </source>
</evidence>
<dbReference type="InterPro" id="IPR017039">
    <property type="entry name" value="Virul_fac_BrkB"/>
</dbReference>
<evidence type="ECO:0000313" key="8">
    <source>
        <dbReference type="Proteomes" id="UP000265816"/>
    </source>
</evidence>
<keyword evidence="2" id="KW-1003">Cell membrane</keyword>
<feature type="transmembrane region" description="Helical" evidence="6">
    <location>
        <begin position="174"/>
        <end position="194"/>
    </location>
</feature>
<accession>A0A398BCT6</accession>
<dbReference type="Proteomes" id="UP000265816">
    <property type="component" value="Unassembled WGS sequence"/>
</dbReference>
<comment type="caution">
    <text evidence="7">The sequence shown here is derived from an EMBL/GenBank/DDBJ whole genome shotgun (WGS) entry which is preliminary data.</text>
</comment>
<feature type="transmembrane region" description="Helical" evidence="6">
    <location>
        <begin position="88"/>
        <end position="108"/>
    </location>
</feature>
<dbReference type="Pfam" id="PF03631">
    <property type="entry name" value="Virul_fac_BrkB"/>
    <property type="match status" value="1"/>
</dbReference>
<gene>
    <name evidence="7" type="ORF">D1970_08615</name>
</gene>
<dbReference type="PIRSF" id="PIRSF035875">
    <property type="entry name" value="RNase_BN"/>
    <property type="match status" value="1"/>
</dbReference>
<dbReference type="NCBIfam" id="TIGR00765">
    <property type="entry name" value="yihY_not_rbn"/>
    <property type="match status" value="1"/>
</dbReference>
<comment type="subcellular location">
    <subcellularLocation>
        <location evidence="1">Cell membrane</location>
        <topology evidence="1">Multi-pass membrane protein</topology>
    </subcellularLocation>
</comment>
<name>A0A398BCT6_9BACI</name>
<evidence type="ECO:0000256" key="5">
    <source>
        <dbReference type="ARBA" id="ARBA00023136"/>
    </source>
</evidence>
<reference evidence="7 8" key="1">
    <citation type="submission" date="2018-08" db="EMBL/GenBank/DDBJ databases">
        <title>Bacillus jemisoniae sp. nov., Bacillus chryseoplanitiae sp. nov., Bacillus resnikiae sp. nov., and Bacillus frankliniae sp. nov., isolated from Viking spacecraft and associated surfaces.</title>
        <authorList>
            <person name="Seuylemezian A."/>
            <person name="Vaishampayan P."/>
        </authorList>
    </citation>
    <scope>NUCLEOTIDE SEQUENCE [LARGE SCALE GENOMIC DNA]</scope>
    <source>
        <strain evidence="7 8">JJ-247</strain>
    </source>
</reference>
<proteinExistence type="predicted"/>
<evidence type="ECO:0000256" key="2">
    <source>
        <dbReference type="ARBA" id="ARBA00022475"/>
    </source>
</evidence>
<keyword evidence="5 6" id="KW-0472">Membrane</keyword>
<evidence type="ECO:0000256" key="6">
    <source>
        <dbReference type="SAM" id="Phobius"/>
    </source>
</evidence>
<keyword evidence="4 6" id="KW-1133">Transmembrane helix</keyword>
<sequence>MKKRWFLYIKRIVKELKSDRATGLAAQQAYYYMLALFPMLILLVSIVPYLNIEPAKAIRFVNNVLPPETAGFLKDNIIKIISERNGGLLTFGIIGTLWSASNGINAFIKAMNTAYDVEETRSFIKSRLVSIGLTLGMITAFIVALILPVFGNVFLNLVREIVPIPAESAILFKIMRWLVALVVIAAVLSVLYYFAPNKKYPFSHAIPGAIFGTVIWQMISLGFSFYVSNFTNYSATYGSLGAVIVLMLWLFLTGLALLLGGEINAVYHSEKNGGEQRFDRKRLLSSQG</sequence>
<dbReference type="GO" id="GO:0005886">
    <property type="term" value="C:plasma membrane"/>
    <property type="evidence" value="ECO:0007669"/>
    <property type="project" value="UniProtKB-SubCell"/>
</dbReference>
<dbReference type="PANTHER" id="PTHR30213:SF0">
    <property type="entry name" value="UPF0761 MEMBRANE PROTEIN YIHY"/>
    <property type="match status" value="1"/>
</dbReference>
<keyword evidence="8" id="KW-1185">Reference proteome</keyword>
<dbReference type="EMBL" id="QWVT01000015">
    <property type="protein sequence ID" value="RID85610.1"/>
    <property type="molecule type" value="Genomic_DNA"/>
</dbReference>
<dbReference type="AlphaFoldDB" id="A0A398BCT6"/>
<feature type="transmembrane region" description="Helical" evidence="6">
    <location>
        <begin position="239"/>
        <end position="259"/>
    </location>
</feature>
<feature type="transmembrane region" description="Helical" evidence="6">
    <location>
        <begin position="206"/>
        <end position="227"/>
    </location>
</feature>
<evidence type="ECO:0000313" key="7">
    <source>
        <dbReference type="EMBL" id="RID85610.1"/>
    </source>
</evidence>
<evidence type="ECO:0000256" key="3">
    <source>
        <dbReference type="ARBA" id="ARBA00022692"/>
    </source>
</evidence>
<evidence type="ECO:0000256" key="4">
    <source>
        <dbReference type="ARBA" id="ARBA00022989"/>
    </source>
</evidence>
<dbReference type="OrthoDB" id="9775903at2"/>